<gene>
    <name evidence="2" type="ORF">BS50DRAFT_40465</name>
</gene>
<sequence length="364" mass="40243">MSPDNPTENSNPRQDESLPFTPTGVHLVGSINLPTTTAVLTTLPTLLPNRLHRLPDGETGSRDHFTAWQRATFSAAPEALLTFSPSTFSFEPPRPLDPAQIDSAVQKLSSLAPQYDTHALTSYATFSALKTAGKIPRDVRFQVSLPGIVNVTTLLHPAFQPLLEPRYESALLDNLSAIQAQVPHSELAVQIDLAVEIALLEGAGPWSPYFSPIFDGVVERVVRFASRVAPGVELGLHLCYGDMGHRHFVEPRDTGLMVELANAVYAGLGGREVRWVHVPVPKGWKDEAYFEPLKGLAWEVPELYLGCVHEQDREGTWERVRVARRVLGRRFGVATECGMGRTPREEFEGIMEILREVGGEIERK</sequence>
<dbReference type="EMBL" id="KZ678128">
    <property type="protein sequence ID" value="PSN75455.1"/>
    <property type="molecule type" value="Genomic_DNA"/>
</dbReference>
<protein>
    <recommendedName>
        <fullName evidence="4">UROD/MetE-like protein</fullName>
    </recommendedName>
</protein>
<reference evidence="2 3" key="1">
    <citation type="journal article" date="2018" name="Front. Microbiol.">
        <title>Genome-Wide Analysis of Corynespora cassiicola Leaf Fall Disease Putative Effectors.</title>
        <authorList>
            <person name="Lopez D."/>
            <person name="Ribeiro S."/>
            <person name="Label P."/>
            <person name="Fumanal B."/>
            <person name="Venisse J.S."/>
            <person name="Kohler A."/>
            <person name="de Oliveira R.R."/>
            <person name="Labutti K."/>
            <person name="Lipzen A."/>
            <person name="Lail K."/>
            <person name="Bauer D."/>
            <person name="Ohm R.A."/>
            <person name="Barry K.W."/>
            <person name="Spatafora J."/>
            <person name="Grigoriev I.V."/>
            <person name="Martin F.M."/>
            <person name="Pujade-Renaud V."/>
        </authorList>
    </citation>
    <scope>NUCLEOTIDE SEQUENCE [LARGE SCALE GENOMIC DNA]</scope>
    <source>
        <strain evidence="2 3">Philippines</strain>
    </source>
</reference>
<accession>A0A2T2PCV0</accession>
<organism evidence="2 3">
    <name type="scientific">Corynespora cassiicola Philippines</name>
    <dbReference type="NCBI Taxonomy" id="1448308"/>
    <lineage>
        <taxon>Eukaryota</taxon>
        <taxon>Fungi</taxon>
        <taxon>Dikarya</taxon>
        <taxon>Ascomycota</taxon>
        <taxon>Pezizomycotina</taxon>
        <taxon>Dothideomycetes</taxon>
        <taxon>Pleosporomycetidae</taxon>
        <taxon>Pleosporales</taxon>
        <taxon>Corynesporascaceae</taxon>
        <taxon>Corynespora</taxon>
    </lineage>
</organism>
<dbReference type="AlphaFoldDB" id="A0A2T2PCV0"/>
<evidence type="ECO:0000313" key="3">
    <source>
        <dbReference type="Proteomes" id="UP000240883"/>
    </source>
</evidence>
<evidence type="ECO:0000256" key="1">
    <source>
        <dbReference type="SAM" id="MobiDB-lite"/>
    </source>
</evidence>
<evidence type="ECO:0000313" key="2">
    <source>
        <dbReference type="EMBL" id="PSN75455.1"/>
    </source>
</evidence>
<dbReference type="InterPro" id="IPR038071">
    <property type="entry name" value="UROD/MetE-like_sf"/>
</dbReference>
<keyword evidence="3" id="KW-1185">Reference proteome</keyword>
<feature type="region of interest" description="Disordered" evidence="1">
    <location>
        <begin position="1"/>
        <end position="22"/>
    </location>
</feature>
<dbReference type="Proteomes" id="UP000240883">
    <property type="component" value="Unassembled WGS sequence"/>
</dbReference>
<name>A0A2T2PCV0_CORCC</name>
<evidence type="ECO:0008006" key="4">
    <source>
        <dbReference type="Google" id="ProtNLM"/>
    </source>
</evidence>
<feature type="compositionally biased region" description="Polar residues" evidence="1">
    <location>
        <begin position="1"/>
        <end position="12"/>
    </location>
</feature>
<dbReference type="Gene3D" id="3.20.20.210">
    <property type="match status" value="1"/>
</dbReference>
<dbReference type="SUPFAM" id="SSF51726">
    <property type="entry name" value="UROD/MetE-like"/>
    <property type="match status" value="1"/>
</dbReference>
<proteinExistence type="predicted"/>
<dbReference type="OrthoDB" id="5422863at2759"/>